<dbReference type="eggNOG" id="ENOG502ZUYV">
    <property type="taxonomic scope" value="Bacteria"/>
</dbReference>
<proteinExistence type="inferred from homology"/>
<dbReference type="PANTHER" id="PTHR11783">
    <property type="entry name" value="SULFOTRANSFERASE SULT"/>
    <property type="match status" value="1"/>
</dbReference>
<dbReference type="STRING" id="335543.Sfum_0779"/>
<dbReference type="SUPFAM" id="SSF52540">
    <property type="entry name" value="P-loop containing nucleoside triphosphate hydrolases"/>
    <property type="match status" value="1"/>
</dbReference>
<protein>
    <submittedName>
        <fullName evidence="4">Sulfotransferase</fullName>
    </submittedName>
</protein>
<evidence type="ECO:0000256" key="1">
    <source>
        <dbReference type="ARBA" id="ARBA00005771"/>
    </source>
</evidence>
<gene>
    <name evidence="4" type="ordered locus">Sfum_0779</name>
</gene>
<dbReference type="HOGENOM" id="CLU_027239_4_0_7"/>
<dbReference type="InterPro" id="IPR000863">
    <property type="entry name" value="Sulfotransferase_dom"/>
</dbReference>
<evidence type="ECO:0000313" key="4">
    <source>
        <dbReference type="EMBL" id="ABK16477.1"/>
    </source>
</evidence>
<dbReference type="GO" id="GO:0008146">
    <property type="term" value="F:sulfotransferase activity"/>
    <property type="evidence" value="ECO:0007669"/>
    <property type="project" value="InterPro"/>
</dbReference>
<dbReference type="Gene3D" id="3.40.50.300">
    <property type="entry name" value="P-loop containing nucleotide triphosphate hydrolases"/>
    <property type="match status" value="1"/>
</dbReference>
<dbReference type="InParanoid" id="A0LGC5"/>
<feature type="domain" description="Sulfotransferase" evidence="3">
    <location>
        <begin position="25"/>
        <end position="250"/>
    </location>
</feature>
<dbReference type="KEGG" id="sfu:Sfum_0779"/>
<reference evidence="4 5" key="1">
    <citation type="submission" date="2006-10" db="EMBL/GenBank/DDBJ databases">
        <title>Complete sequence of Syntrophobacter fumaroxidans MPOB.</title>
        <authorList>
            <consortium name="US DOE Joint Genome Institute"/>
            <person name="Copeland A."/>
            <person name="Lucas S."/>
            <person name="Lapidus A."/>
            <person name="Barry K."/>
            <person name="Detter J.C."/>
            <person name="Glavina del Rio T."/>
            <person name="Hammon N."/>
            <person name="Israni S."/>
            <person name="Pitluck S."/>
            <person name="Goltsman E.G."/>
            <person name="Martinez M."/>
            <person name="Schmutz J."/>
            <person name="Larimer F."/>
            <person name="Land M."/>
            <person name="Hauser L."/>
            <person name="Kyrpides N."/>
            <person name="Kim E."/>
            <person name="Boone D.R."/>
            <person name="Brockman F."/>
            <person name="Culley D."/>
            <person name="Ferry J."/>
            <person name="Gunsalus R."/>
            <person name="McInerney M.J."/>
            <person name="Morrison M."/>
            <person name="Plugge C."/>
            <person name="Rohlin L."/>
            <person name="Scholten J."/>
            <person name="Sieber J."/>
            <person name="Stams A.J.M."/>
            <person name="Worm P."/>
            <person name="Henstra A.M."/>
            <person name="Richardson P."/>
        </authorList>
    </citation>
    <scope>NUCLEOTIDE SEQUENCE [LARGE SCALE GENOMIC DNA]</scope>
    <source>
        <strain evidence="5">DSM 10017 / MPOB</strain>
    </source>
</reference>
<keyword evidence="5" id="KW-1185">Reference proteome</keyword>
<dbReference type="EMBL" id="CP000478">
    <property type="protein sequence ID" value="ABK16477.1"/>
    <property type="molecule type" value="Genomic_DNA"/>
</dbReference>
<keyword evidence="2 4" id="KW-0808">Transferase</keyword>
<sequence length="258" mass="30719">MLAMPDRDKVRRAIRYAQGILGLRKDDVILTSFPKSGNTWVRFFFCHVISLAEWGDRVVDFPTLDRTMPELGVNNLLLPWQHTTIPRIVKTHKGCWPIFRNRKSVLVIRDPRDTMVSFFHFENGKKTPRFKGTFSEFIRSEAFGLERWFRHYRSWVDHCTVLLRYEDLKVDDIAHFRRMLDALSIRMSDDLLAAAAERSRFGRVKKIERQFGQTKTDRFKADYMFARSGETGGWHDYFSNEDLEYYTELSRKYRLAHY</sequence>
<dbReference type="InterPro" id="IPR027417">
    <property type="entry name" value="P-loop_NTPase"/>
</dbReference>
<evidence type="ECO:0000259" key="3">
    <source>
        <dbReference type="Pfam" id="PF00685"/>
    </source>
</evidence>
<dbReference type="AlphaFoldDB" id="A0LGC5"/>
<dbReference type="Pfam" id="PF00685">
    <property type="entry name" value="Sulfotransfer_1"/>
    <property type="match status" value="1"/>
</dbReference>
<organism evidence="4 5">
    <name type="scientific">Syntrophobacter fumaroxidans (strain DSM 10017 / MPOB)</name>
    <dbReference type="NCBI Taxonomy" id="335543"/>
    <lineage>
        <taxon>Bacteria</taxon>
        <taxon>Pseudomonadati</taxon>
        <taxon>Thermodesulfobacteriota</taxon>
        <taxon>Syntrophobacteria</taxon>
        <taxon>Syntrophobacterales</taxon>
        <taxon>Syntrophobacteraceae</taxon>
        <taxon>Syntrophobacter</taxon>
    </lineage>
</organism>
<dbReference type="OrthoDB" id="9804504at2"/>
<accession>A0LGC5</accession>
<name>A0LGC5_SYNFM</name>
<evidence type="ECO:0000256" key="2">
    <source>
        <dbReference type="ARBA" id="ARBA00022679"/>
    </source>
</evidence>
<comment type="similarity">
    <text evidence="1">Belongs to the sulfotransferase 1 family.</text>
</comment>
<dbReference type="Proteomes" id="UP000001784">
    <property type="component" value="Chromosome"/>
</dbReference>
<evidence type="ECO:0000313" key="5">
    <source>
        <dbReference type="Proteomes" id="UP000001784"/>
    </source>
</evidence>